<reference evidence="1" key="1">
    <citation type="submission" date="2021-06" db="EMBL/GenBank/DDBJ databases">
        <authorList>
            <person name="Kallberg Y."/>
            <person name="Tangrot J."/>
            <person name="Rosling A."/>
        </authorList>
    </citation>
    <scope>NUCLEOTIDE SEQUENCE</scope>
    <source>
        <strain evidence="1">IL203A</strain>
    </source>
</reference>
<evidence type="ECO:0000313" key="2">
    <source>
        <dbReference type="Proteomes" id="UP000789702"/>
    </source>
</evidence>
<evidence type="ECO:0000313" key="1">
    <source>
        <dbReference type="EMBL" id="CAG8475395.1"/>
    </source>
</evidence>
<dbReference type="EMBL" id="CAJVPU010001241">
    <property type="protein sequence ID" value="CAG8475395.1"/>
    <property type="molecule type" value="Genomic_DNA"/>
</dbReference>
<sequence>MEIAIYEEKIFEEIAIKILEILEIVEALTKDHLIEILPEDIIDVFSRLNTDKIQKNRYNKLILQRSTKKVKLYEETLPRILVSKEIAQIALNNLVCKNLVKQEI</sequence>
<name>A0ACA9KIA3_9GLOM</name>
<keyword evidence="2" id="KW-1185">Reference proteome</keyword>
<accession>A0ACA9KIA3</accession>
<dbReference type="Proteomes" id="UP000789702">
    <property type="component" value="Unassembled WGS sequence"/>
</dbReference>
<proteinExistence type="predicted"/>
<gene>
    <name evidence="1" type="ORF">DHETER_LOCUS1896</name>
</gene>
<protein>
    <submittedName>
        <fullName evidence="1">7258_t:CDS:1</fullName>
    </submittedName>
</protein>
<comment type="caution">
    <text evidence="1">The sequence shown here is derived from an EMBL/GenBank/DDBJ whole genome shotgun (WGS) entry which is preliminary data.</text>
</comment>
<organism evidence="1 2">
    <name type="scientific">Dentiscutata heterogama</name>
    <dbReference type="NCBI Taxonomy" id="1316150"/>
    <lineage>
        <taxon>Eukaryota</taxon>
        <taxon>Fungi</taxon>
        <taxon>Fungi incertae sedis</taxon>
        <taxon>Mucoromycota</taxon>
        <taxon>Glomeromycotina</taxon>
        <taxon>Glomeromycetes</taxon>
        <taxon>Diversisporales</taxon>
        <taxon>Gigasporaceae</taxon>
        <taxon>Dentiscutata</taxon>
    </lineage>
</organism>